<dbReference type="Proteomes" id="UP000472272">
    <property type="component" value="Chromosome 11"/>
</dbReference>
<dbReference type="GO" id="GO:0005813">
    <property type="term" value="C:centrosome"/>
    <property type="evidence" value="ECO:0007669"/>
    <property type="project" value="Ensembl"/>
</dbReference>
<reference evidence="1" key="2">
    <citation type="submission" date="2025-08" db="UniProtKB">
        <authorList>
            <consortium name="Ensembl"/>
        </authorList>
    </citation>
    <scope>IDENTIFICATION</scope>
</reference>
<dbReference type="AlphaFoldDB" id="A0A670J9B5"/>
<organism evidence="1 2">
    <name type="scientific">Podarcis muralis</name>
    <name type="common">Wall lizard</name>
    <name type="synonym">Lacerta muralis</name>
    <dbReference type="NCBI Taxonomy" id="64176"/>
    <lineage>
        <taxon>Eukaryota</taxon>
        <taxon>Metazoa</taxon>
        <taxon>Chordata</taxon>
        <taxon>Craniata</taxon>
        <taxon>Vertebrata</taxon>
        <taxon>Euteleostomi</taxon>
        <taxon>Lepidosauria</taxon>
        <taxon>Squamata</taxon>
        <taxon>Bifurcata</taxon>
        <taxon>Unidentata</taxon>
        <taxon>Episquamata</taxon>
        <taxon>Laterata</taxon>
        <taxon>Lacertibaenia</taxon>
        <taxon>Lacertidae</taxon>
        <taxon>Podarcis</taxon>
    </lineage>
</organism>
<gene>
    <name evidence="1" type="primary">DCTN3</name>
</gene>
<evidence type="ECO:0000313" key="2">
    <source>
        <dbReference type="Proteomes" id="UP000472272"/>
    </source>
</evidence>
<dbReference type="GO" id="GO:0007017">
    <property type="term" value="P:microtubule-based process"/>
    <property type="evidence" value="ECO:0007669"/>
    <property type="project" value="Ensembl"/>
</dbReference>
<reference evidence="1 2" key="1">
    <citation type="journal article" date="2019" name="Proc. Natl. Acad. Sci. U.S.A.">
        <title>Regulatory changes in pterin and carotenoid genes underlie balanced color polymorphisms in the wall lizard.</title>
        <authorList>
            <person name="Andrade P."/>
            <person name="Pinho C."/>
            <person name="Perez I de Lanuza G."/>
            <person name="Afonso S."/>
            <person name="Brejcha J."/>
            <person name="Rubin C.J."/>
            <person name="Wallerman O."/>
            <person name="Pereira P."/>
            <person name="Sabatino S.J."/>
            <person name="Bellati A."/>
            <person name="Pellitteri-Rosa D."/>
            <person name="Bosakova Z."/>
            <person name="Bunikis I."/>
            <person name="Carretero M.A."/>
            <person name="Feiner N."/>
            <person name="Marsik P."/>
            <person name="Pauperio F."/>
            <person name="Salvi D."/>
            <person name="Soler L."/>
            <person name="While G.M."/>
            <person name="Uller T."/>
            <person name="Font E."/>
            <person name="Andersson L."/>
            <person name="Carneiro M."/>
        </authorList>
    </citation>
    <scope>NUCLEOTIDE SEQUENCE</scope>
</reference>
<dbReference type="GO" id="GO:0048471">
    <property type="term" value="C:perinuclear region of cytoplasm"/>
    <property type="evidence" value="ECO:0007669"/>
    <property type="project" value="Ensembl"/>
</dbReference>
<dbReference type="GO" id="GO:0005869">
    <property type="term" value="C:dynactin complex"/>
    <property type="evidence" value="ECO:0007669"/>
    <property type="project" value="Ensembl"/>
</dbReference>
<reference evidence="1" key="3">
    <citation type="submission" date="2025-09" db="UniProtKB">
        <authorList>
            <consortium name="Ensembl"/>
        </authorList>
    </citation>
    <scope>IDENTIFICATION</scope>
</reference>
<dbReference type="PANTHER" id="PTHR28360">
    <property type="entry name" value="DYNACTIN SUBUNIT 3"/>
    <property type="match status" value="1"/>
</dbReference>
<accession>A0A670J9B5</accession>
<evidence type="ECO:0000313" key="1">
    <source>
        <dbReference type="Ensembl" id="ENSPMRP00000020815.1"/>
    </source>
</evidence>
<protein>
    <submittedName>
        <fullName evidence="1">Dynactin subunit 3</fullName>
    </submittedName>
</protein>
<keyword evidence="2" id="KW-1185">Reference proteome</keyword>
<dbReference type="PANTHER" id="PTHR28360:SF1">
    <property type="entry name" value="DYNACTIN SUBUNIT 3"/>
    <property type="match status" value="1"/>
</dbReference>
<name>A0A670J9B5_PODMU</name>
<dbReference type="GO" id="GO:0005730">
    <property type="term" value="C:nucleolus"/>
    <property type="evidence" value="ECO:0007669"/>
    <property type="project" value="Ensembl"/>
</dbReference>
<dbReference type="Pfam" id="PF07426">
    <property type="entry name" value="Dynactin_p22"/>
    <property type="match status" value="1"/>
</dbReference>
<dbReference type="Ensembl" id="ENSPMRT00000022100.1">
    <property type="protein sequence ID" value="ENSPMRP00000020815.1"/>
    <property type="gene ID" value="ENSPMRG00000013519.1"/>
</dbReference>
<proteinExistence type="predicted"/>
<dbReference type="InterPro" id="IPR009991">
    <property type="entry name" value="DCTN3"/>
</dbReference>
<dbReference type="GO" id="GO:0061640">
    <property type="term" value="P:cytoskeleton-dependent cytokinesis"/>
    <property type="evidence" value="ECO:0007669"/>
    <property type="project" value="Ensembl"/>
</dbReference>
<sequence length="260" mass="28594">MAAAAAVEVQQLQGRVDALEGRVFGALAGSEGAAGARKIADGLVKVQVALGNIASKRERVKILFKKIEDVIKYLDPQYIDRMAIPDAMKLQFILAEEQSILAQAALLEQVNNLQPYLDSAHIKAAPDHATKLQRLSQIHIQQQDQCEAVTENVRFLLEDYNKMVSFLPQCRCVHHPAGCAFAGCHVEGHLPQLCQLSFPLPAAILPSWTISGLPFKVLPFWCSLSSAFADCVCQTPNFFSLKDCPRHFFFLNSLSSGTKC</sequence>
<dbReference type="GeneTree" id="ENSGT00390000016210"/>
<dbReference type="GO" id="GO:0005829">
    <property type="term" value="C:cytosol"/>
    <property type="evidence" value="ECO:0007669"/>
    <property type="project" value="Ensembl"/>
</dbReference>